<reference evidence="1" key="2">
    <citation type="submission" date="2011-02" db="EMBL/GenBank/DDBJ databases">
        <authorList>
            <person name="MacLean D."/>
        </authorList>
    </citation>
    <scope>NUCLEOTIDE SEQUENCE</scope>
</reference>
<accession>F0WBV4</accession>
<proteinExistence type="predicted"/>
<gene>
    <name evidence="1" type="primary">AlNc14C54G4144</name>
    <name evidence="1" type="ORF">ALNC14_047750</name>
</gene>
<dbReference type="AlphaFoldDB" id="F0WBV4"/>
<sequence>MRKRVFGIWKFQSDPRACLSQQYTPSRLFECSSCSIAFLLRKKDTFSGSKCKLPAITEEYMQFNGSRLNRGPFGASDCQFSPVLYGAFVYKYRLQRGQYSSLFVKIELTNFIKLSCTITTVLPF</sequence>
<evidence type="ECO:0000313" key="1">
    <source>
        <dbReference type="EMBL" id="CCA18632.1"/>
    </source>
</evidence>
<protein>
    <submittedName>
        <fullName evidence="1">AlNc14C54G4144 protein</fullName>
    </submittedName>
</protein>
<dbReference type="HOGENOM" id="CLU_2008177_0_0_1"/>
<organism evidence="1">
    <name type="scientific">Albugo laibachii Nc14</name>
    <dbReference type="NCBI Taxonomy" id="890382"/>
    <lineage>
        <taxon>Eukaryota</taxon>
        <taxon>Sar</taxon>
        <taxon>Stramenopiles</taxon>
        <taxon>Oomycota</taxon>
        <taxon>Peronosporomycetes</taxon>
        <taxon>Albuginales</taxon>
        <taxon>Albuginaceae</taxon>
        <taxon>Albugo</taxon>
    </lineage>
</organism>
<name>F0WBV4_9STRA</name>
<dbReference type="EMBL" id="FR824099">
    <property type="protein sequence ID" value="CCA18632.1"/>
    <property type="molecule type" value="Genomic_DNA"/>
</dbReference>
<reference evidence="1" key="1">
    <citation type="journal article" date="2011" name="PLoS Biol.">
        <title>Gene gain and loss during evolution of obligate parasitism in the white rust pathogen of Arabidopsis thaliana.</title>
        <authorList>
            <person name="Kemen E."/>
            <person name="Gardiner A."/>
            <person name="Schultz-Larsen T."/>
            <person name="Kemen A.C."/>
            <person name="Balmuth A.L."/>
            <person name="Robert-Seilaniantz A."/>
            <person name="Bailey K."/>
            <person name="Holub E."/>
            <person name="Studholme D.J."/>
            <person name="Maclean D."/>
            <person name="Jones J.D."/>
        </authorList>
    </citation>
    <scope>NUCLEOTIDE SEQUENCE</scope>
</reference>